<dbReference type="GO" id="GO:0016757">
    <property type="term" value="F:glycosyltransferase activity"/>
    <property type="evidence" value="ECO:0007669"/>
    <property type="project" value="TreeGrafter"/>
</dbReference>
<proteinExistence type="predicted"/>
<dbReference type="Gene3D" id="3.40.50.2000">
    <property type="entry name" value="Glycogen Phosphorylase B"/>
    <property type="match status" value="2"/>
</dbReference>
<reference evidence="1 2" key="1">
    <citation type="submission" date="2019-02" db="EMBL/GenBank/DDBJ databases">
        <title>Genomic Encyclopedia of Type Strains, Phase IV (KMG-IV): sequencing the most valuable type-strain genomes for metagenomic binning, comparative biology and taxonomic classification.</title>
        <authorList>
            <person name="Goeker M."/>
        </authorList>
    </citation>
    <scope>NUCLEOTIDE SEQUENCE [LARGE SCALE GENOMIC DNA]</scope>
    <source>
        <strain evidence="1 2">DSM 17196</strain>
    </source>
</reference>
<comment type="caution">
    <text evidence="1">The sequence shown here is derived from an EMBL/GenBank/DDBJ whole genome shotgun (WGS) entry which is preliminary data.</text>
</comment>
<dbReference type="EMBL" id="SGXE01000002">
    <property type="protein sequence ID" value="RZS93611.1"/>
    <property type="molecule type" value="Genomic_DNA"/>
</dbReference>
<dbReference type="AlphaFoldDB" id="A0A4Q7P1B2"/>
<dbReference type="SUPFAM" id="SSF53756">
    <property type="entry name" value="UDP-Glycosyltransferase/glycogen phosphorylase"/>
    <property type="match status" value="1"/>
</dbReference>
<keyword evidence="2" id="KW-1185">Reference proteome</keyword>
<dbReference type="Proteomes" id="UP000292262">
    <property type="component" value="Unassembled WGS sequence"/>
</dbReference>
<protein>
    <submittedName>
        <fullName evidence="1">Glycosyltransferase involved in cell wall biosynthesis</fullName>
    </submittedName>
</protein>
<evidence type="ECO:0000313" key="2">
    <source>
        <dbReference type="Proteomes" id="UP000292262"/>
    </source>
</evidence>
<sequence>MKVLIITYYWPPAGGPGVQRWLKFVKYLPESGIEPIVYIPENPTYAIEDETLLDKVPEGVTVLKRPIFEPYRFAELLSKKSSKTISRGIIANPKKQSVIQRLLLFIRGNFFIPDARKFWVKPSVKWLKSYIEENAISTVITTGPPHSVHLIGLGLKKQLGVQWISDFRDPWTSIGYHNKLKLTTAAQKKHKQLERLVLSNSDHVVVTSFTTKKEFEQLTDTPVTTITNGYDNEVEVNISFHDKFTIAHIGSLLSERNPHILWKALQELTQENELFRKAFRLHLIGAVSDDVLASIKSFGLEAFVTNTGYVSHNEAIIQQKSSQLLLLIEIDADYTKGIIPGKIFEYMASGRPVIAIGPEDADIKKIIDETGIGYFYTYKDFQILKQQLLTYFNAYDSGKLVSNTSRQIEKYSRKTLTNTLASIINKVNQ</sequence>
<name>A0A4Q7P1B2_9FLAO</name>
<accession>A0A4Q7P1B2</accession>
<dbReference type="PANTHER" id="PTHR45947:SF3">
    <property type="entry name" value="SULFOQUINOVOSYL TRANSFERASE SQD2"/>
    <property type="match status" value="1"/>
</dbReference>
<gene>
    <name evidence="1" type="ORF">EV197_2191</name>
</gene>
<dbReference type="PANTHER" id="PTHR45947">
    <property type="entry name" value="SULFOQUINOVOSYL TRANSFERASE SQD2"/>
    <property type="match status" value="1"/>
</dbReference>
<dbReference type="InterPro" id="IPR050194">
    <property type="entry name" value="Glycosyltransferase_grp1"/>
</dbReference>
<organism evidence="1 2">
    <name type="scientific">Aquimarina brevivitae</name>
    <dbReference type="NCBI Taxonomy" id="323412"/>
    <lineage>
        <taxon>Bacteria</taxon>
        <taxon>Pseudomonadati</taxon>
        <taxon>Bacteroidota</taxon>
        <taxon>Flavobacteriia</taxon>
        <taxon>Flavobacteriales</taxon>
        <taxon>Flavobacteriaceae</taxon>
        <taxon>Aquimarina</taxon>
    </lineage>
</organism>
<dbReference type="Pfam" id="PF13692">
    <property type="entry name" value="Glyco_trans_1_4"/>
    <property type="match status" value="1"/>
</dbReference>
<dbReference type="CDD" id="cd03794">
    <property type="entry name" value="GT4_WbuB-like"/>
    <property type="match status" value="1"/>
</dbReference>
<evidence type="ECO:0000313" key="1">
    <source>
        <dbReference type="EMBL" id="RZS93611.1"/>
    </source>
</evidence>
<dbReference type="OrthoDB" id="9794575at2"/>
<keyword evidence="1" id="KW-0808">Transferase</keyword>